<comment type="similarity">
    <text evidence="2">Belongs to the CWC22 family.</text>
</comment>
<dbReference type="GO" id="GO:0000398">
    <property type="term" value="P:mRNA splicing, via spliceosome"/>
    <property type="evidence" value="ECO:0007669"/>
    <property type="project" value="TreeGrafter"/>
</dbReference>
<feature type="compositionally biased region" description="Basic and acidic residues" evidence="6">
    <location>
        <begin position="303"/>
        <end position="314"/>
    </location>
</feature>
<reference evidence="8" key="1">
    <citation type="submission" date="2014-11" db="EMBL/GenBank/DDBJ databases">
        <authorList>
            <person name="Geib S."/>
        </authorList>
    </citation>
    <scope>NUCLEOTIDE SEQUENCE</scope>
</reference>
<evidence type="ECO:0000256" key="4">
    <source>
        <dbReference type="ARBA" id="ARBA00023187"/>
    </source>
</evidence>
<feature type="compositionally biased region" description="Basic residues" evidence="6">
    <location>
        <begin position="226"/>
        <end position="252"/>
    </location>
</feature>
<keyword evidence="3" id="KW-0507">mRNA processing</keyword>
<organism evidence="8">
    <name type="scientific">Zeugodacus cucurbitae</name>
    <name type="common">Melon fruit fly</name>
    <name type="synonym">Bactrocera cucurbitae</name>
    <dbReference type="NCBI Taxonomy" id="28588"/>
    <lineage>
        <taxon>Eukaryota</taxon>
        <taxon>Metazoa</taxon>
        <taxon>Ecdysozoa</taxon>
        <taxon>Arthropoda</taxon>
        <taxon>Hexapoda</taxon>
        <taxon>Insecta</taxon>
        <taxon>Pterygota</taxon>
        <taxon>Neoptera</taxon>
        <taxon>Endopterygota</taxon>
        <taxon>Diptera</taxon>
        <taxon>Brachycera</taxon>
        <taxon>Muscomorpha</taxon>
        <taxon>Tephritoidea</taxon>
        <taxon>Tephritidae</taxon>
        <taxon>Zeugodacus</taxon>
        <taxon>Zeugodacus</taxon>
    </lineage>
</organism>
<dbReference type="GO" id="GO:0003723">
    <property type="term" value="F:RNA binding"/>
    <property type="evidence" value="ECO:0007669"/>
    <property type="project" value="InterPro"/>
</dbReference>
<feature type="compositionally biased region" description="Basic and acidic residues" evidence="6">
    <location>
        <begin position="323"/>
        <end position="332"/>
    </location>
</feature>
<feature type="region of interest" description="Disordered" evidence="6">
    <location>
        <begin position="881"/>
        <end position="1161"/>
    </location>
</feature>
<dbReference type="EMBL" id="GBXI01017293">
    <property type="protein sequence ID" value="JAC96998.1"/>
    <property type="molecule type" value="Transcribed_RNA"/>
</dbReference>
<dbReference type="AlphaFoldDB" id="A0A0A1WDC7"/>
<dbReference type="PANTHER" id="PTHR18034">
    <property type="entry name" value="CELL CYCLE CONTROL PROTEIN CWF22-RELATED"/>
    <property type="match status" value="1"/>
</dbReference>
<evidence type="ECO:0000256" key="2">
    <source>
        <dbReference type="ARBA" id="ARBA00006856"/>
    </source>
</evidence>
<feature type="compositionally biased region" description="Basic and acidic residues" evidence="6">
    <location>
        <begin position="102"/>
        <end position="126"/>
    </location>
</feature>
<evidence type="ECO:0000256" key="1">
    <source>
        <dbReference type="ARBA" id="ARBA00004324"/>
    </source>
</evidence>
<feature type="compositionally biased region" description="Low complexity" evidence="6">
    <location>
        <begin position="622"/>
        <end position="647"/>
    </location>
</feature>
<dbReference type="PANTHER" id="PTHR18034:SF3">
    <property type="entry name" value="PRE-MRNA-SPLICING FACTOR CWC22 HOMOLOG"/>
    <property type="match status" value="1"/>
</dbReference>
<comment type="subcellular location">
    <subcellularLocation>
        <location evidence="1">Nucleus speckle</location>
    </subcellularLocation>
</comment>
<feature type="region of interest" description="Disordered" evidence="6">
    <location>
        <begin position="1"/>
        <end position="76"/>
    </location>
</feature>
<feature type="compositionally biased region" description="Low complexity" evidence="6">
    <location>
        <begin position="976"/>
        <end position="993"/>
    </location>
</feature>
<feature type="compositionally biased region" description="Basic residues" evidence="6">
    <location>
        <begin position="998"/>
        <end position="1007"/>
    </location>
</feature>
<feature type="region of interest" description="Disordered" evidence="6">
    <location>
        <begin position="93"/>
        <end position="332"/>
    </location>
</feature>
<evidence type="ECO:0000256" key="5">
    <source>
        <dbReference type="ARBA" id="ARBA00023242"/>
    </source>
</evidence>
<protein>
    <submittedName>
        <fullName evidence="8">Pre-mRNA-splicing factor CWC22 homolog</fullName>
    </submittedName>
</protein>
<evidence type="ECO:0000259" key="7">
    <source>
        <dbReference type="PROSITE" id="PS51366"/>
    </source>
</evidence>
<feature type="compositionally biased region" description="Basic and acidic residues" evidence="6">
    <location>
        <begin position="138"/>
        <end position="158"/>
    </location>
</feature>
<reference evidence="8" key="2">
    <citation type="journal article" date="2015" name="Gigascience">
        <title>Reconstructing a comprehensive transcriptome assembly of a white-pupal translocated strain of the pest fruit fly Bactrocera cucurbitae.</title>
        <authorList>
            <person name="Sim S.B."/>
            <person name="Calla B."/>
            <person name="Hall B."/>
            <person name="DeRego T."/>
            <person name="Geib S.M."/>
        </authorList>
    </citation>
    <scope>NUCLEOTIDE SEQUENCE</scope>
</reference>
<dbReference type="Gene3D" id="1.25.40.180">
    <property type="match status" value="1"/>
</dbReference>
<feature type="compositionally biased region" description="Basic and acidic residues" evidence="6">
    <location>
        <begin position="254"/>
        <end position="279"/>
    </location>
</feature>
<feature type="compositionally biased region" description="Low complexity" evidence="6">
    <location>
        <begin position="885"/>
        <end position="912"/>
    </location>
</feature>
<feature type="compositionally biased region" description="Basic and acidic residues" evidence="6">
    <location>
        <begin position="1086"/>
        <end position="1125"/>
    </location>
</feature>
<dbReference type="SMART" id="SM00543">
    <property type="entry name" value="MIF4G"/>
    <property type="match status" value="1"/>
</dbReference>
<sequence>MADSDTDSSSSSNGSESGTSSSNSSSSADSAPSPKQSPEKKSSELMENGKDCDTTSLTLLQEKNSTKTGDDCSAEEVHVKNCEKRQDNDEVRLTNISNSTSSERKEVLSDSNVADKCETTENKTAGELEEGELSNNDENAKVVNDKVKESEELEESNRSTKTAVSVPVKNIDETYKDKPTERKLDSNVIKNSNSDEKDKMPKTKDVRSTNKSRRRSRSRSRDQTKSSRRSRSRNRSVSRQRSRSRSRKRSRRSVSLERRQEERKRRHAERERYENEDRQKKRRERGKSLSVENSPKRNKLSPNRKDKADNKNDENDNATVTDPKAKITERQRRTVDLLTSRTGGAYIPPAKLRMMQAEITDKASAAYQRIAWEALKKSIHGYINKVNVDNIAIITRELLKENIVRGRGLLCRSIIQAQAASPTFTHVYAALVSIINSKFPNIGELLLKRLVIQFKRAFRRNDKAVCLSSSRFVAHLVNQRVAHEILALEILTLLVETPTDDSVEVAIAFLKECGMKLTEVSSKGIGAIFEMLKNILHEGKLDKRVQYMIEVVFQVRKDGFKDHQSIIESLELVEEDDQFTHLLMLDEATNPEDVLNVFKFDDQYENNEEKYKGLCKEILGSDASGSESGSGSGSDSESGSGDSSNSENAEDDGQKTAGDIIDNTETNLIALRRTIYLTINSSLDYEECAHKLMKMQLKPGQEIELCHMFLDCCAEQRTYEKFYGLLAQRFCAINKIYIAPFEEIFKDTYQTTHRLDTNRLRNVSKFFAHLLFTDAIGWDVLECIKLNEDDTTSSSRIFIKILFQELAEYMGLGKLNTKLKDEVLTESLAGLFPKDNPRNTRFAINFFTSIGLGGLTDELRQFLKNAPKSVPAINAEILAVKPEESSSSSSSSSTASSSSSSESSSSSSSESSDSSDSEDEKRKKKKRSKAKTNTKKSNSRDTKRDKVKLKADSRKRKTKKISYNDSSSDSDDSTDSKSSASDNESSSASSSSTDDNKRKRQRKSSTKKSKDSSSKSKKKSSTVNEDKLEKVKRNVRNDDEQSKTSHKTKKNKKDKLKRNERMEDEKSRNDERYADKHMEQRRRRDKSPSDRAREDKEQIRERRERAKERVHYSDEDRRKDRESRRQRSRSRSRSRERSRKDRNYYDKRSVRSMRNGSKERG</sequence>
<evidence type="ECO:0000256" key="6">
    <source>
        <dbReference type="SAM" id="MobiDB-lite"/>
    </source>
</evidence>
<dbReference type="GeneID" id="105218511"/>
<feature type="compositionally biased region" description="Basic and acidic residues" evidence="6">
    <location>
        <begin position="1057"/>
        <end position="1078"/>
    </location>
</feature>
<dbReference type="InterPro" id="IPR003891">
    <property type="entry name" value="Initiation_fac_eIF4g_MI"/>
</dbReference>
<dbReference type="PROSITE" id="PS51366">
    <property type="entry name" value="MI"/>
    <property type="match status" value="1"/>
</dbReference>
<dbReference type="InterPro" id="IPR050781">
    <property type="entry name" value="CWC22_splicing_factor"/>
</dbReference>
<feature type="compositionally biased region" description="Basic and acidic residues" evidence="6">
    <location>
        <begin position="64"/>
        <end position="76"/>
    </location>
</feature>
<feature type="compositionally biased region" description="Basic and acidic residues" evidence="6">
    <location>
        <begin position="37"/>
        <end position="53"/>
    </location>
</feature>
<keyword evidence="4" id="KW-0508">mRNA splicing</keyword>
<dbReference type="SUPFAM" id="SSF48371">
    <property type="entry name" value="ARM repeat"/>
    <property type="match status" value="1"/>
</dbReference>
<proteinExistence type="inferred from homology"/>
<dbReference type="Pfam" id="PF02847">
    <property type="entry name" value="MA3"/>
    <property type="match status" value="1"/>
</dbReference>
<evidence type="ECO:0000256" key="3">
    <source>
        <dbReference type="ARBA" id="ARBA00022664"/>
    </source>
</evidence>
<feature type="compositionally biased region" description="Basic and acidic residues" evidence="6">
    <location>
        <begin position="1024"/>
        <end position="1043"/>
    </location>
</feature>
<dbReference type="FunFam" id="1.25.40.180:FF:000004">
    <property type="entry name" value="pre-mRNA-splicing factor CWC22 homolog"/>
    <property type="match status" value="1"/>
</dbReference>
<dbReference type="CTD" id="35099"/>
<dbReference type="GO" id="GO:0016607">
    <property type="term" value="C:nuclear speck"/>
    <property type="evidence" value="ECO:0007669"/>
    <property type="project" value="UniProtKB-SubCell"/>
</dbReference>
<feature type="compositionally biased region" description="Basic residues" evidence="6">
    <location>
        <begin position="922"/>
        <end position="934"/>
    </location>
</feature>
<evidence type="ECO:0000313" key="8">
    <source>
        <dbReference type="EMBL" id="JAC96998.1"/>
    </source>
</evidence>
<dbReference type="SMART" id="SM00544">
    <property type="entry name" value="MA3"/>
    <property type="match status" value="1"/>
</dbReference>
<gene>
    <name evidence="8" type="primary">ncm_0</name>
    <name evidence="8" type="ORF">g.5684</name>
</gene>
<feature type="domain" description="MI" evidence="7">
    <location>
        <begin position="670"/>
        <end position="786"/>
    </location>
</feature>
<keyword evidence="5" id="KW-0539">Nucleus</keyword>
<accession>A0A0A1WDC7</accession>
<feature type="compositionally biased region" description="Basic and acidic residues" evidence="6">
    <location>
        <begin position="193"/>
        <end position="208"/>
    </location>
</feature>
<dbReference type="InterPro" id="IPR016024">
    <property type="entry name" value="ARM-type_fold"/>
</dbReference>
<feature type="compositionally biased region" description="Basic residues" evidence="6">
    <location>
        <begin position="1044"/>
        <end position="1056"/>
    </location>
</feature>
<dbReference type="OrthoDB" id="1924287at2759"/>
<feature type="region of interest" description="Disordered" evidence="6">
    <location>
        <begin position="622"/>
        <end position="659"/>
    </location>
</feature>
<feature type="compositionally biased region" description="Polar residues" evidence="6">
    <location>
        <begin position="54"/>
        <end position="63"/>
    </location>
</feature>
<name>A0A0A1WDC7_ZEUCU</name>
<feature type="compositionally biased region" description="Low complexity" evidence="6">
    <location>
        <begin position="7"/>
        <end position="36"/>
    </location>
</feature>
<dbReference type="GO" id="GO:0071013">
    <property type="term" value="C:catalytic step 2 spliceosome"/>
    <property type="evidence" value="ECO:0007669"/>
    <property type="project" value="TreeGrafter"/>
</dbReference>
<feature type="compositionally biased region" description="Basic and acidic residues" evidence="6">
    <location>
        <begin position="170"/>
        <end position="185"/>
    </location>
</feature>
<dbReference type="InterPro" id="IPR003890">
    <property type="entry name" value="MIF4G-like_typ-3"/>
</dbReference>
<feature type="compositionally biased region" description="Basic and acidic residues" evidence="6">
    <location>
        <begin position="938"/>
        <end position="952"/>
    </location>
</feature>
<feature type="compositionally biased region" description="Basic and acidic residues" evidence="6">
    <location>
        <begin position="1133"/>
        <end position="1149"/>
    </location>
</feature>